<evidence type="ECO:0000256" key="6">
    <source>
        <dbReference type="ARBA" id="ARBA00022989"/>
    </source>
</evidence>
<dbReference type="SUPFAM" id="SSF81345">
    <property type="entry name" value="ABC transporter involved in vitamin B12 uptake, BtuC"/>
    <property type="match status" value="1"/>
</dbReference>
<evidence type="ECO:0000256" key="1">
    <source>
        <dbReference type="ARBA" id="ARBA00004651"/>
    </source>
</evidence>
<evidence type="ECO:0000313" key="11">
    <source>
        <dbReference type="Proteomes" id="UP001152599"/>
    </source>
</evidence>
<dbReference type="PANTHER" id="PTHR30477:SF8">
    <property type="entry name" value="METAL TRANSPORT SYSTEM MEMBRANE PROTEIN CT_070-RELATED"/>
    <property type="match status" value="1"/>
</dbReference>
<evidence type="ECO:0000256" key="3">
    <source>
        <dbReference type="ARBA" id="ARBA00022448"/>
    </source>
</evidence>
<evidence type="ECO:0000313" key="10">
    <source>
        <dbReference type="EMBL" id="MDG4946980.1"/>
    </source>
</evidence>
<dbReference type="Gene3D" id="1.10.3470.10">
    <property type="entry name" value="ABC transporter involved in vitamin B12 uptake, BtuC"/>
    <property type="match status" value="1"/>
</dbReference>
<feature type="transmembrane region" description="Helical" evidence="9">
    <location>
        <begin position="256"/>
        <end position="275"/>
    </location>
</feature>
<dbReference type="AlphaFoldDB" id="A0A9X4RWE2"/>
<feature type="transmembrane region" description="Helical" evidence="9">
    <location>
        <begin position="204"/>
        <end position="224"/>
    </location>
</feature>
<sequence length="369" mass="40810">MSLSQVEIQLIAVLVSLCCSILGVFLVLRKIAMISDAISHSILPGIVLGFFITEDLNSPLLILMAALMGMFTVLLVEWIQKTKLVKEDTSIGIVFPALFSIGIIMITRSAGDVHLDTDAVLLGELAFAPFDRFFFNDMNLGPKALWVMGIIFVIIISLLLLFYKELKVSSFDAGLAATLGFSPIIIHYLLMFLSSVTIVGAFDAVGSVLVVGFMIVPAAIAYLLTNDLKQMIIISMLSGAVSAIAGYWLAHSLDASIAGSMMAVLGLIFLIVYLFSPLEGRFTKKIRHKRKRQEISLLTLLIHLQSHEEKSEKSVNHLQEHINWDELKANRVLKLAVNKNFVDINEGVIHITDTGQTFTRLKVKEYLEE</sequence>
<comment type="caution">
    <text evidence="10">The sequence shown here is derived from an EMBL/GenBank/DDBJ whole genome shotgun (WGS) entry which is preliminary data.</text>
</comment>
<feature type="transmembrane region" description="Helical" evidence="9">
    <location>
        <begin position="144"/>
        <end position="163"/>
    </location>
</feature>
<dbReference type="InterPro" id="IPR001626">
    <property type="entry name" value="ABC_TroCD"/>
</dbReference>
<reference evidence="10" key="1">
    <citation type="submission" date="2022-07" db="EMBL/GenBank/DDBJ databases">
        <title>Description and genome-wide analysis of Profundicola chukchiensis gen. nov., sp. nov., marine bacteria isolated from bottom sediments of the Chukchi Sea.</title>
        <authorList>
            <person name="Romanenko L."/>
            <person name="Otstavnykh N."/>
            <person name="Kurilenko V."/>
            <person name="Eremeev V."/>
            <person name="Velansky P."/>
            <person name="Mikhailov V."/>
            <person name="Isaeva M."/>
        </authorList>
    </citation>
    <scope>NUCLEOTIDE SEQUENCE</scope>
    <source>
        <strain evidence="10">KMM 9713</strain>
    </source>
</reference>
<dbReference type="CDD" id="cd06550">
    <property type="entry name" value="TM_ABC_iron-siderophores_like"/>
    <property type="match status" value="1"/>
</dbReference>
<dbReference type="GO" id="GO:0043190">
    <property type="term" value="C:ATP-binding cassette (ABC) transporter complex"/>
    <property type="evidence" value="ECO:0007669"/>
    <property type="project" value="InterPro"/>
</dbReference>
<accession>A0A9X4RWE2</accession>
<dbReference type="InterPro" id="IPR037294">
    <property type="entry name" value="ABC_BtuC-like"/>
</dbReference>
<feature type="transmembrane region" description="Helical" evidence="9">
    <location>
        <begin position="6"/>
        <end position="28"/>
    </location>
</feature>
<name>A0A9X4RWE2_9FLAO</name>
<feature type="transmembrane region" description="Helical" evidence="9">
    <location>
        <begin position="91"/>
        <end position="111"/>
    </location>
</feature>
<evidence type="ECO:0000256" key="7">
    <source>
        <dbReference type="ARBA" id="ARBA00023136"/>
    </source>
</evidence>
<dbReference type="GO" id="GO:0010043">
    <property type="term" value="P:response to zinc ion"/>
    <property type="evidence" value="ECO:0007669"/>
    <property type="project" value="TreeGrafter"/>
</dbReference>
<feature type="transmembrane region" description="Helical" evidence="9">
    <location>
        <begin position="175"/>
        <end position="198"/>
    </location>
</feature>
<comment type="similarity">
    <text evidence="2 8">Belongs to the ABC-3 integral membrane protein family.</text>
</comment>
<evidence type="ECO:0000256" key="4">
    <source>
        <dbReference type="ARBA" id="ARBA00022475"/>
    </source>
</evidence>
<dbReference type="Proteomes" id="UP001152599">
    <property type="component" value="Unassembled WGS sequence"/>
</dbReference>
<evidence type="ECO:0000256" key="2">
    <source>
        <dbReference type="ARBA" id="ARBA00008034"/>
    </source>
</evidence>
<dbReference type="PANTHER" id="PTHR30477">
    <property type="entry name" value="ABC-TRANSPORTER METAL-BINDING PROTEIN"/>
    <property type="match status" value="1"/>
</dbReference>
<keyword evidence="11" id="KW-1185">Reference proteome</keyword>
<evidence type="ECO:0000256" key="8">
    <source>
        <dbReference type="RuleBase" id="RU003943"/>
    </source>
</evidence>
<feature type="transmembrane region" description="Helical" evidence="9">
    <location>
        <begin position="231"/>
        <end position="250"/>
    </location>
</feature>
<gene>
    <name evidence="10" type="ORF">NMK71_11205</name>
</gene>
<keyword evidence="3 8" id="KW-0813">Transport</keyword>
<dbReference type="GO" id="GO:0055085">
    <property type="term" value="P:transmembrane transport"/>
    <property type="evidence" value="ECO:0007669"/>
    <property type="project" value="InterPro"/>
</dbReference>
<evidence type="ECO:0000256" key="5">
    <source>
        <dbReference type="ARBA" id="ARBA00022692"/>
    </source>
</evidence>
<comment type="subcellular location">
    <subcellularLocation>
        <location evidence="1 8">Cell membrane</location>
        <topology evidence="1 8">Multi-pass membrane protein</topology>
    </subcellularLocation>
</comment>
<keyword evidence="7 9" id="KW-0472">Membrane</keyword>
<feature type="transmembrane region" description="Helical" evidence="9">
    <location>
        <begin position="59"/>
        <end position="79"/>
    </location>
</feature>
<keyword evidence="4" id="KW-1003">Cell membrane</keyword>
<dbReference type="RefSeq" id="WP_304421262.1">
    <property type="nucleotide sequence ID" value="NZ_JANCMU010000009.1"/>
</dbReference>
<dbReference type="Pfam" id="PF00950">
    <property type="entry name" value="ABC-3"/>
    <property type="match status" value="1"/>
</dbReference>
<keyword evidence="6 9" id="KW-1133">Transmembrane helix</keyword>
<proteinExistence type="inferred from homology"/>
<organism evidence="10 11">
    <name type="scientific">Profundicola chukchiensis</name>
    <dbReference type="NCBI Taxonomy" id="2961959"/>
    <lineage>
        <taxon>Bacteria</taxon>
        <taxon>Pseudomonadati</taxon>
        <taxon>Bacteroidota</taxon>
        <taxon>Flavobacteriia</taxon>
        <taxon>Flavobacteriales</taxon>
        <taxon>Weeksellaceae</taxon>
        <taxon>Profundicola</taxon>
    </lineage>
</organism>
<feature type="transmembrane region" description="Helical" evidence="9">
    <location>
        <begin position="37"/>
        <end position="53"/>
    </location>
</feature>
<evidence type="ECO:0000256" key="9">
    <source>
        <dbReference type="SAM" id="Phobius"/>
    </source>
</evidence>
<keyword evidence="5 8" id="KW-0812">Transmembrane</keyword>
<dbReference type="EMBL" id="JANCMU010000009">
    <property type="protein sequence ID" value="MDG4946980.1"/>
    <property type="molecule type" value="Genomic_DNA"/>
</dbReference>
<protein>
    <submittedName>
        <fullName evidence="10">Metal ABC transporter permease</fullName>
    </submittedName>
</protein>